<proteinExistence type="predicted"/>
<protein>
    <submittedName>
        <fullName evidence="1">Uncharacterized protein</fullName>
    </submittedName>
</protein>
<sequence>MNGLTRFPLHHKKNKEVREAETKEGQWTDDEEQDEGTEQRDILDQRDEYVQLQTKMTTSLVEFLQGKGSKHLTERIMKTMGKITNLTIKLLEETAYHRGKVEGLQEALQDLRGENTFLRGELERRSEVNKQKETTTFAEALQRTSQRGTEETSQRDETPTQTNNQRREREGLIIYPKENTNEPIHTVTNMLKSKFTPQELGLTETEIRPVRCGVIVLSSNSEGLQKLQDRLAANPDTTDLFETKMAIRKNPQISIMGVDKAMSDDEMKTKIIEQNNIQGTTDELRTAATFLKEDSKTVIIEVTPAIYRQVQNKQRLYVGWTSCPMRENIHTPRCNTCCKYGHTTRNCRGRPRCSECSGPHPYRQCEGERDSRGHALPNRCPACSDLNEREGRNAPTDHSFFDRSCPALAGEIARARTRINYD</sequence>
<gene>
    <name evidence="1" type="ORF">HPB47_013633</name>
</gene>
<reference evidence="1 2" key="1">
    <citation type="journal article" date="2020" name="Cell">
        <title>Large-Scale Comparative Analyses of Tick Genomes Elucidate Their Genetic Diversity and Vector Capacities.</title>
        <authorList>
            <consortium name="Tick Genome and Microbiome Consortium (TIGMIC)"/>
            <person name="Jia N."/>
            <person name="Wang J."/>
            <person name="Shi W."/>
            <person name="Du L."/>
            <person name="Sun Y."/>
            <person name="Zhan W."/>
            <person name="Jiang J.F."/>
            <person name="Wang Q."/>
            <person name="Zhang B."/>
            <person name="Ji P."/>
            <person name="Bell-Sakyi L."/>
            <person name="Cui X.M."/>
            <person name="Yuan T.T."/>
            <person name="Jiang B.G."/>
            <person name="Yang W.F."/>
            <person name="Lam T.T."/>
            <person name="Chang Q.C."/>
            <person name="Ding S.J."/>
            <person name="Wang X.J."/>
            <person name="Zhu J.G."/>
            <person name="Ruan X.D."/>
            <person name="Zhao L."/>
            <person name="Wei J.T."/>
            <person name="Ye R.Z."/>
            <person name="Que T.C."/>
            <person name="Du C.H."/>
            <person name="Zhou Y.H."/>
            <person name="Cheng J.X."/>
            <person name="Dai P.F."/>
            <person name="Guo W.B."/>
            <person name="Han X.H."/>
            <person name="Huang E.J."/>
            <person name="Li L.F."/>
            <person name="Wei W."/>
            <person name="Gao Y.C."/>
            <person name="Liu J.Z."/>
            <person name="Shao H.Z."/>
            <person name="Wang X."/>
            <person name="Wang C.C."/>
            <person name="Yang T.C."/>
            <person name="Huo Q.B."/>
            <person name="Li W."/>
            <person name="Chen H.Y."/>
            <person name="Chen S.E."/>
            <person name="Zhou L.G."/>
            <person name="Ni X.B."/>
            <person name="Tian J.H."/>
            <person name="Sheng Y."/>
            <person name="Liu T."/>
            <person name="Pan Y.S."/>
            <person name="Xia L.Y."/>
            <person name="Li J."/>
            <person name="Zhao F."/>
            <person name="Cao W.C."/>
        </authorList>
    </citation>
    <scope>NUCLEOTIDE SEQUENCE [LARGE SCALE GENOMIC DNA]</scope>
    <source>
        <strain evidence="1">Iper-2018</strain>
    </source>
</reference>
<accession>A0AC60R0W8</accession>
<dbReference type="EMBL" id="JABSTQ010000181">
    <property type="protein sequence ID" value="KAG0445585.1"/>
    <property type="molecule type" value="Genomic_DNA"/>
</dbReference>
<name>A0AC60R0W8_IXOPE</name>
<comment type="caution">
    <text evidence="1">The sequence shown here is derived from an EMBL/GenBank/DDBJ whole genome shotgun (WGS) entry which is preliminary data.</text>
</comment>
<evidence type="ECO:0000313" key="1">
    <source>
        <dbReference type="EMBL" id="KAG0445585.1"/>
    </source>
</evidence>
<evidence type="ECO:0000313" key="2">
    <source>
        <dbReference type="Proteomes" id="UP000805193"/>
    </source>
</evidence>
<keyword evidence="2" id="KW-1185">Reference proteome</keyword>
<organism evidence="1 2">
    <name type="scientific">Ixodes persulcatus</name>
    <name type="common">Taiga tick</name>
    <dbReference type="NCBI Taxonomy" id="34615"/>
    <lineage>
        <taxon>Eukaryota</taxon>
        <taxon>Metazoa</taxon>
        <taxon>Ecdysozoa</taxon>
        <taxon>Arthropoda</taxon>
        <taxon>Chelicerata</taxon>
        <taxon>Arachnida</taxon>
        <taxon>Acari</taxon>
        <taxon>Parasitiformes</taxon>
        <taxon>Ixodida</taxon>
        <taxon>Ixodoidea</taxon>
        <taxon>Ixodidae</taxon>
        <taxon>Ixodinae</taxon>
        <taxon>Ixodes</taxon>
    </lineage>
</organism>
<dbReference type="Proteomes" id="UP000805193">
    <property type="component" value="Unassembled WGS sequence"/>
</dbReference>